<evidence type="ECO:0000313" key="1">
    <source>
        <dbReference type="EMBL" id="PQO43813.1"/>
    </source>
</evidence>
<dbReference type="Proteomes" id="UP000237819">
    <property type="component" value="Unassembled WGS sequence"/>
</dbReference>
<evidence type="ECO:0000313" key="2">
    <source>
        <dbReference type="Proteomes" id="UP000237819"/>
    </source>
</evidence>
<evidence type="ECO:0008006" key="3">
    <source>
        <dbReference type="Google" id="ProtNLM"/>
    </source>
</evidence>
<comment type="caution">
    <text evidence="1">The sequence shown here is derived from an EMBL/GenBank/DDBJ whole genome shotgun (WGS) entry which is preliminary data.</text>
</comment>
<reference evidence="1 2" key="1">
    <citation type="submission" date="2018-02" db="EMBL/GenBank/DDBJ databases">
        <title>Comparative genomes isolates from brazilian mangrove.</title>
        <authorList>
            <person name="Araujo J.E."/>
            <person name="Taketani R.G."/>
            <person name="Silva M.C.P."/>
            <person name="Loureco M.V."/>
            <person name="Andreote F.D."/>
        </authorList>
    </citation>
    <scope>NUCLEOTIDE SEQUENCE [LARGE SCALE GENOMIC DNA]</scope>
    <source>
        <strain evidence="1 2">Nap-Phe MGV</strain>
    </source>
</reference>
<accession>A0A2S8GH95</accession>
<dbReference type="EMBL" id="PUHZ01000022">
    <property type="protein sequence ID" value="PQO43813.1"/>
    <property type="molecule type" value="Genomic_DNA"/>
</dbReference>
<name>A0A2S8GH95_9BACT</name>
<sequence>MDKIVDYSDADLTFYMPVFRDLEPARWALAHLRQHYNGRAIVASDGDFDPCWRSLESEFQVELHYGVKNTAYWCRGLHVEKMMRLFLMRPTKWLIKLDTDAGIHRRFQYLPAGHQCGTVQHSGDATSIQAGCVVLSREFCERSLASGFLTAPDFFESLISWCPASLGTHWDGVPHIAEDWVLGYLGERLGMPPCEFKEIRSTWRDYVPNPDRKFAVTHPCKAMRL</sequence>
<gene>
    <name evidence="1" type="ORF">C5Y93_21745</name>
</gene>
<organism evidence="1 2">
    <name type="scientific">Blastopirellula marina</name>
    <dbReference type="NCBI Taxonomy" id="124"/>
    <lineage>
        <taxon>Bacteria</taxon>
        <taxon>Pseudomonadati</taxon>
        <taxon>Planctomycetota</taxon>
        <taxon>Planctomycetia</taxon>
        <taxon>Pirellulales</taxon>
        <taxon>Pirellulaceae</taxon>
        <taxon>Blastopirellula</taxon>
    </lineage>
</organism>
<dbReference type="AlphaFoldDB" id="A0A2S8GH95"/>
<proteinExistence type="predicted"/>
<protein>
    <recommendedName>
        <fullName evidence="3">Nucleotide-diphospho-sugar transferase domain-containing protein</fullName>
    </recommendedName>
</protein>
<dbReference type="RefSeq" id="WP_105337568.1">
    <property type="nucleotide sequence ID" value="NZ_PUHZ01000022.1"/>
</dbReference>